<dbReference type="PANTHER" id="PTHR13789">
    <property type="entry name" value="MONOOXYGENASE"/>
    <property type="match status" value="1"/>
</dbReference>
<proteinExistence type="inferred from homology"/>
<dbReference type="InterPro" id="IPR050493">
    <property type="entry name" value="FAD-dep_Monooxygenase_BioMet"/>
</dbReference>
<dbReference type="EMBL" id="KN846993">
    <property type="protein sequence ID" value="KIW90376.1"/>
    <property type="molecule type" value="Genomic_DNA"/>
</dbReference>
<evidence type="ECO:0000256" key="3">
    <source>
        <dbReference type="ARBA" id="ARBA00023033"/>
    </source>
</evidence>
<dbReference type="RefSeq" id="XP_016617045.1">
    <property type="nucleotide sequence ID" value="XM_016766747.1"/>
</dbReference>
<dbReference type="SUPFAM" id="SSF51905">
    <property type="entry name" value="FAD/NAD(P)-binding domain"/>
    <property type="match status" value="1"/>
</dbReference>
<keyword evidence="5" id="KW-1185">Reference proteome</keyword>
<protein>
    <recommendedName>
        <fullName evidence="6">FAD-binding domain-containing protein</fullName>
    </recommendedName>
</protein>
<dbReference type="PANTHER" id="PTHR13789:SF311">
    <property type="entry name" value="HYDROXYLASE, PUTATIVE (AFU_ORTHOLOGUE AFUA_5G10180)-RELATED"/>
    <property type="match status" value="1"/>
</dbReference>
<dbReference type="GeneID" id="27701949"/>
<organism evidence="4 5">
    <name type="scientific">Cladophialophora bantiana (strain ATCC 10958 / CBS 173.52 / CDC B-1940 / NIH 8579)</name>
    <name type="common">Xylohypha bantiana</name>
    <dbReference type="NCBI Taxonomy" id="1442370"/>
    <lineage>
        <taxon>Eukaryota</taxon>
        <taxon>Fungi</taxon>
        <taxon>Dikarya</taxon>
        <taxon>Ascomycota</taxon>
        <taxon>Pezizomycotina</taxon>
        <taxon>Eurotiomycetes</taxon>
        <taxon>Chaetothyriomycetidae</taxon>
        <taxon>Chaetothyriales</taxon>
        <taxon>Herpotrichiellaceae</taxon>
        <taxon>Cladophialophora</taxon>
    </lineage>
</organism>
<evidence type="ECO:0000313" key="4">
    <source>
        <dbReference type="EMBL" id="KIW90376.1"/>
    </source>
</evidence>
<dbReference type="SUPFAM" id="SSF54373">
    <property type="entry name" value="FAD-linked reductases, C-terminal domain"/>
    <property type="match status" value="1"/>
</dbReference>
<dbReference type="AlphaFoldDB" id="A0A0D2EK49"/>
<keyword evidence="3" id="KW-0503">Monooxygenase</keyword>
<dbReference type="HOGENOM" id="CLU_1331812_0_0_1"/>
<dbReference type="Gene3D" id="3.50.50.60">
    <property type="entry name" value="FAD/NAD(P)-binding domain"/>
    <property type="match status" value="1"/>
</dbReference>
<gene>
    <name evidence="4" type="ORF">Z519_09021</name>
</gene>
<evidence type="ECO:0000256" key="2">
    <source>
        <dbReference type="ARBA" id="ARBA00023002"/>
    </source>
</evidence>
<accession>A0A0D2EK49</accession>
<dbReference type="VEuPathDB" id="FungiDB:Z519_09021"/>
<dbReference type="InterPro" id="IPR036188">
    <property type="entry name" value="FAD/NAD-bd_sf"/>
</dbReference>
<dbReference type="GO" id="GO:0004497">
    <property type="term" value="F:monooxygenase activity"/>
    <property type="evidence" value="ECO:0007669"/>
    <property type="project" value="UniProtKB-KW"/>
</dbReference>
<evidence type="ECO:0000256" key="1">
    <source>
        <dbReference type="ARBA" id="ARBA00007992"/>
    </source>
</evidence>
<keyword evidence="2" id="KW-0560">Oxidoreductase</keyword>
<evidence type="ECO:0000313" key="5">
    <source>
        <dbReference type="Proteomes" id="UP000053789"/>
    </source>
</evidence>
<comment type="similarity">
    <text evidence="1">Belongs to the paxM FAD-dependent monooxygenase family.</text>
</comment>
<name>A0A0D2EK49_CLAB1</name>
<dbReference type="OrthoDB" id="1878542at2759"/>
<sequence>MKSQSSLQMGLGEWKPVLYELRPPNEKPTRMDRNGIELRSDEFDTLDGSLCRPSSRLPCDTTRRGYTAGCKIQLGCEVQDVNFDQASVILNDGSVIAGDIVVAADGLWSTLRDKILGQPSPPLPTGDLAYRMTLPADALRAIADQNVQELLRSNLSTVWLGPDRHCVLYPIRNRSQWSLFLMYDMPPASCHQYPEARQQSNHGADG</sequence>
<reference evidence="4" key="1">
    <citation type="submission" date="2015-01" db="EMBL/GenBank/DDBJ databases">
        <title>The Genome Sequence of Cladophialophora bantiana CBS 173.52.</title>
        <authorList>
            <consortium name="The Broad Institute Genomics Platform"/>
            <person name="Cuomo C."/>
            <person name="de Hoog S."/>
            <person name="Gorbushina A."/>
            <person name="Stielow B."/>
            <person name="Teixiera M."/>
            <person name="Abouelleil A."/>
            <person name="Chapman S.B."/>
            <person name="Priest M."/>
            <person name="Young S.K."/>
            <person name="Wortman J."/>
            <person name="Nusbaum C."/>
            <person name="Birren B."/>
        </authorList>
    </citation>
    <scope>NUCLEOTIDE SEQUENCE [LARGE SCALE GENOMIC DNA]</scope>
    <source>
        <strain evidence="4">CBS 173.52</strain>
    </source>
</reference>
<evidence type="ECO:0008006" key="6">
    <source>
        <dbReference type="Google" id="ProtNLM"/>
    </source>
</evidence>
<dbReference type="Proteomes" id="UP000053789">
    <property type="component" value="Unassembled WGS sequence"/>
</dbReference>